<comment type="caution">
    <text evidence="2">The sequence shown here is derived from an EMBL/GenBank/DDBJ whole genome shotgun (WGS) entry which is preliminary data.</text>
</comment>
<reference evidence="3" key="1">
    <citation type="journal article" date="2019" name="Int. J. Syst. Evol. Microbiol.">
        <title>The Global Catalogue of Microorganisms (GCM) 10K type strain sequencing project: providing services to taxonomists for standard genome sequencing and annotation.</title>
        <authorList>
            <consortium name="The Broad Institute Genomics Platform"/>
            <consortium name="The Broad Institute Genome Sequencing Center for Infectious Disease"/>
            <person name="Wu L."/>
            <person name="Ma J."/>
        </authorList>
    </citation>
    <scope>NUCLEOTIDE SEQUENCE [LARGE SCALE GENOMIC DNA]</scope>
    <source>
        <strain evidence="3">SYNS20</strain>
    </source>
</reference>
<dbReference type="RefSeq" id="WP_381833351.1">
    <property type="nucleotide sequence ID" value="NZ_JBHTCF010000010.1"/>
</dbReference>
<feature type="region of interest" description="Disordered" evidence="1">
    <location>
        <begin position="1"/>
        <end position="21"/>
    </location>
</feature>
<dbReference type="SUPFAM" id="SSF56059">
    <property type="entry name" value="Glutathione synthetase ATP-binding domain-like"/>
    <property type="match status" value="1"/>
</dbReference>
<name>A0ABW2JNH2_9ACTN</name>
<evidence type="ECO:0000256" key="1">
    <source>
        <dbReference type="SAM" id="MobiDB-lite"/>
    </source>
</evidence>
<proteinExistence type="predicted"/>
<sequence length="446" mass="49145">MTTQPTQWYGSEPIPLGSRQPAPTLIDGLTQAMDDIAFPMSPASLRPVVLPRESYQEMFTAAAALLRLLRRTLLEAAPTAAGRIAALGADEEMYPLFIDGAVEEDFATCIARPDVMVDATGPKFVEFNIGAGIGGVVDTSLNSAAWIEAYGGRELAPFTGPDPLAVRDQIFVRAVRELGVRPGVAIVGTARDLNGSRTTRYYDVQVDSLRSQGLKAEFFEPEDLLAGLGLPGRPRYDIGLRHFTIPEWRGHAIDLTPVRTALDAGCTLIATQTAYLISNKKVLGWVSEGQPWMSARDRETVERYLPWTRVVSDRSTHWRGSRRSLPELLLDSPEEFVLKPAIGMKAQDVLVGRHCDRELWNSTVSRAMEREDHIVQEYVRPAPYPMEFAEAEGTGSYEAEVFPVFSPYVFDDRPGGCMVRYLPPGRHGVVSIHGHGALPTVALARR</sequence>
<organism evidence="2 3">
    <name type="scientific">Streptomyces monticola</name>
    <dbReference type="NCBI Taxonomy" id="2666263"/>
    <lineage>
        <taxon>Bacteria</taxon>
        <taxon>Bacillati</taxon>
        <taxon>Actinomycetota</taxon>
        <taxon>Actinomycetes</taxon>
        <taxon>Kitasatosporales</taxon>
        <taxon>Streptomycetaceae</taxon>
        <taxon>Streptomyces</taxon>
    </lineage>
</organism>
<evidence type="ECO:0000313" key="3">
    <source>
        <dbReference type="Proteomes" id="UP001596523"/>
    </source>
</evidence>
<accession>A0ABW2JNH2</accession>
<gene>
    <name evidence="2" type="ORF">ACFQVC_22930</name>
</gene>
<keyword evidence="3" id="KW-1185">Reference proteome</keyword>
<protein>
    <recommendedName>
        <fullName evidence="4">Circularly permuted type 2 ATP-grasp protein</fullName>
    </recommendedName>
</protein>
<evidence type="ECO:0008006" key="4">
    <source>
        <dbReference type="Google" id="ProtNLM"/>
    </source>
</evidence>
<dbReference type="Proteomes" id="UP001596523">
    <property type="component" value="Unassembled WGS sequence"/>
</dbReference>
<evidence type="ECO:0000313" key="2">
    <source>
        <dbReference type="EMBL" id="MFC7307070.1"/>
    </source>
</evidence>
<dbReference type="EMBL" id="JBHTCF010000010">
    <property type="protein sequence ID" value="MFC7307070.1"/>
    <property type="molecule type" value="Genomic_DNA"/>
</dbReference>